<gene>
    <name evidence="7" type="ORF">JCR33_22945</name>
</gene>
<feature type="signal peptide" evidence="5">
    <location>
        <begin position="1"/>
        <end position="23"/>
    </location>
</feature>
<dbReference type="AlphaFoldDB" id="A0A934IR52"/>
<keyword evidence="1 4" id="KW-0349">Heme</keyword>
<evidence type="ECO:0000313" key="7">
    <source>
        <dbReference type="EMBL" id="MBJ3778577.1"/>
    </source>
</evidence>
<dbReference type="GO" id="GO:0046872">
    <property type="term" value="F:metal ion binding"/>
    <property type="evidence" value="ECO:0007669"/>
    <property type="project" value="UniProtKB-KW"/>
</dbReference>
<dbReference type="PROSITE" id="PS51007">
    <property type="entry name" value="CYTC"/>
    <property type="match status" value="1"/>
</dbReference>
<keyword evidence="8" id="KW-1185">Reference proteome</keyword>
<organism evidence="7 8">
    <name type="scientific">Acuticoccus mangrovi</name>
    <dbReference type="NCBI Taxonomy" id="2796142"/>
    <lineage>
        <taxon>Bacteria</taxon>
        <taxon>Pseudomonadati</taxon>
        <taxon>Pseudomonadota</taxon>
        <taxon>Alphaproteobacteria</taxon>
        <taxon>Hyphomicrobiales</taxon>
        <taxon>Amorphaceae</taxon>
        <taxon>Acuticoccus</taxon>
    </lineage>
</organism>
<dbReference type="EMBL" id="JAEKJA010000032">
    <property type="protein sequence ID" value="MBJ3778577.1"/>
    <property type="molecule type" value="Genomic_DNA"/>
</dbReference>
<dbReference type="Proteomes" id="UP000609531">
    <property type="component" value="Unassembled WGS sequence"/>
</dbReference>
<evidence type="ECO:0000256" key="4">
    <source>
        <dbReference type="PROSITE-ProRule" id="PRU00433"/>
    </source>
</evidence>
<keyword evidence="5" id="KW-0732">Signal</keyword>
<evidence type="ECO:0000259" key="6">
    <source>
        <dbReference type="PROSITE" id="PS51007"/>
    </source>
</evidence>
<proteinExistence type="predicted"/>
<dbReference type="InterPro" id="IPR036909">
    <property type="entry name" value="Cyt_c-like_dom_sf"/>
</dbReference>
<dbReference type="GO" id="GO:0020037">
    <property type="term" value="F:heme binding"/>
    <property type="evidence" value="ECO:0007669"/>
    <property type="project" value="InterPro"/>
</dbReference>
<sequence>MKPRIRLGLGAAMLLAVAGSAAADDIARGKALFTGEASPPCGLCHTLADAGTEGAIGPVLDDLKPDAARVAATVTQGVGVMPAYAEILPASDIAALAAYVSSATGAQ</sequence>
<dbReference type="RefSeq" id="WP_198884483.1">
    <property type="nucleotide sequence ID" value="NZ_JAEKJA010000032.1"/>
</dbReference>
<evidence type="ECO:0000256" key="3">
    <source>
        <dbReference type="ARBA" id="ARBA00023004"/>
    </source>
</evidence>
<protein>
    <submittedName>
        <fullName evidence="7">Cytochrome c</fullName>
    </submittedName>
</protein>
<accession>A0A934IR52</accession>
<name>A0A934IR52_9HYPH</name>
<dbReference type="InterPro" id="IPR009056">
    <property type="entry name" value="Cyt_c-like_dom"/>
</dbReference>
<keyword evidence="3 4" id="KW-0408">Iron</keyword>
<reference evidence="7" key="1">
    <citation type="submission" date="2020-12" db="EMBL/GenBank/DDBJ databases">
        <title>Bacterial taxonomy.</title>
        <authorList>
            <person name="Pan X."/>
        </authorList>
    </citation>
    <scope>NUCLEOTIDE SEQUENCE</scope>
    <source>
        <strain evidence="7">B2012</strain>
    </source>
</reference>
<dbReference type="Pfam" id="PF13442">
    <property type="entry name" value="Cytochrome_CBB3"/>
    <property type="match status" value="1"/>
</dbReference>
<dbReference type="SUPFAM" id="SSF46626">
    <property type="entry name" value="Cytochrome c"/>
    <property type="match status" value="1"/>
</dbReference>
<evidence type="ECO:0000256" key="1">
    <source>
        <dbReference type="ARBA" id="ARBA00022617"/>
    </source>
</evidence>
<evidence type="ECO:0000256" key="5">
    <source>
        <dbReference type="SAM" id="SignalP"/>
    </source>
</evidence>
<dbReference type="Gene3D" id="1.10.760.10">
    <property type="entry name" value="Cytochrome c-like domain"/>
    <property type="match status" value="1"/>
</dbReference>
<evidence type="ECO:0000256" key="2">
    <source>
        <dbReference type="ARBA" id="ARBA00022723"/>
    </source>
</evidence>
<dbReference type="GO" id="GO:0009055">
    <property type="term" value="F:electron transfer activity"/>
    <property type="evidence" value="ECO:0007669"/>
    <property type="project" value="InterPro"/>
</dbReference>
<feature type="domain" description="Cytochrome c" evidence="6">
    <location>
        <begin position="24"/>
        <end position="104"/>
    </location>
</feature>
<feature type="chain" id="PRO_5037750008" evidence="5">
    <location>
        <begin position="24"/>
        <end position="107"/>
    </location>
</feature>
<evidence type="ECO:0000313" key="8">
    <source>
        <dbReference type="Proteomes" id="UP000609531"/>
    </source>
</evidence>
<keyword evidence="2 4" id="KW-0479">Metal-binding</keyword>
<comment type="caution">
    <text evidence="7">The sequence shown here is derived from an EMBL/GenBank/DDBJ whole genome shotgun (WGS) entry which is preliminary data.</text>
</comment>